<dbReference type="Pfam" id="PF00069">
    <property type="entry name" value="Pkinase"/>
    <property type="match status" value="1"/>
</dbReference>
<evidence type="ECO:0000259" key="10">
    <source>
        <dbReference type="PROSITE" id="PS50011"/>
    </source>
</evidence>
<dbReference type="GO" id="GO:0004674">
    <property type="term" value="F:protein serine/threonine kinase activity"/>
    <property type="evidence" value="ECO:0007669"/>
    <property type="project" value="UniProtKB-KW"/>
</dbReference>
<reference evidence="11 12" key="1">
    <citation type="submission" date="2020-08" db="EMBL/GenBank/DDBJ databases">
        <title>Genomic Encyclopedia of Type Strains, Phase III (KMG-III): the genomes of soil and plant-associated and newly described type strains.</title>
        <authorList>
            <person name="Whitman W."/>
        </authorList>
    </citation>
    <scope>NUCLEOTIDE SEQUENCE [LARGE SCALE GENOMIC DNA]</scope>
    <source>
        <strain evidence="11 12">CECT 3259</strain>
    </source>
</reference>
<dbReference type="GO" id="GO:0005975">
    <property type="term" value="P:carbohydrate metabolic process"/>
    <property type="evidence" value="ECO:0007669"/>
    <property type="project" value="InterPro"/>
</dbReference>
<name>A0A7W8BD37_STREU</name>
<evidence type="ECO:0000256" key="3">
    <source>
        <dbReference type="ARBA" id="ARBA00022679"/>
    </source>
</evidence>
<dbReference type="PRINTS" id="PR01950">
    <property type="entry name" value="LANCSUPER"/>
</dbReference>
<feature type="compositionally biased region" description="Low complexity" evidence="9">
    <location>
        <begin position="505"/>
        <end position="532"/>
    </location>
</feature>
<feature type="domain" description="Protein kinase" evidence="10">
    <location>
        <begin position="241"/>
        <end position="510"/>
    </location>
</feature>
<evidence type="ECO:0000256" key="5">
    <source>
        <dbReference type="ARBA" id="ARBA00022777"/>
    </source>
</evidence>
<keyword evidence="2" id="KW-0723">Serine/threonine-protein kinase</keyword>
<dbReference type="PANTHER" id="PTHR24363:SF0">
    <property type="entry name" value="SERINE_THREONINE KINASE LIKE DOMAIN CONTAINING 1"/>
    <property type="match status" value="1"/>
</dbReference>
<evidence type="ECO:0000313" key="12">
    <source>
        <dbReference type="Proteomes" id="UP000528608"/>
    </source>
</evidence>
<dbReference type="GO" id="GO:0005524">
    <property type="term" value="F:ATP binding"/>
    <property type="evidence" value="ECO:0007669"/>
    <property type="project" value="UniProtKB-KW"/>
</dbReference>
<feature type="region of interest" description="Disordered" evidence="9">
    <location>
        <begin position="614"/>
        <end position="643"/>
    </location>
</feature>
<evidence type="ECO:0000256" key="8">
    <source>
        <dbReference type="ARBA" id="ARBA00048679"/>
    </source>
</evidence>
<dbReference type="InterPro" id="IPR058053">
    <property type="entry name" value="RamC_C"/>
</dbReference>
<feature type="compositionally biased region" description="Gly residues" evidence="9">
    <location>
        <begin position="533"/>
        <end position="561"/>
    </location>
</feature>
<evidence type="ECO:0000256" key="6">
    <source>
        <dbReference type="ARBA" id="ARBA00022840"/>
    </source>
</evidence>
<dbReference type="NCBIfam" id="NF038151">
    <property type="entry name" value="lanthi_synth_III"/>
    <property type="match status" value="1"/>
</dbReference>
<dbReference type="AlphaFoldDB" id="A0A7W8BD37"/>
<keyword evidence="3 11" id="KW-0808">Transferase</keyword>
<evidence type="ECO:0000256" key="9">
    <source>
        <dbReference type="SAM" id="MobiDB-lite"/>
    </source>
</evidence>
<dbReference type="EC" id="2.7.11.1" evidence="1"/>
<keyword evidence="5" id="KW-0418">Kinase</keyword>
<accession>A0A7W8BD37</accession>
<feature type="region of interest" description="Disordered" evidence="9">
    <location>
        <begin position="487"/>
        <end position="575"/>
    </location>
</feature>
<dbReference type="EMBL" id="JACHJF010000016">
    <property type="protein sequence ID" value="MBB5121131.1"/>
    <property type="molecule type" value="Genomic_DNA"/>
</dbReference>
<dbReference type="SUPFAM" id="SSF56112">
    <property type="entry name" value="Protein kinase-like (PK-like)"/>
    <property type="match status" value="1"/>
</dbReference>
<organism evidence="11 12">
    <name type="scientific">Streptomyces eurocidicus</name>
    <name type="common">Streptoverticillium eurocidicus</name>
    <dbReference type="NCBI Taxonomy" id="66423"/>
    <lineage>
        <taxon>Bacteria</taxon>
        <taxon>Bacillati</taxon>
        <taxon>Actinomycetota</taxon>
        <taxon>Actinomycetes</taxon>
        <taxon>Kitasatosporales</taxon>
        <taxon>Streptomycetaceae</taxon>
        <taxon>Streptomyces</taxon>
    </lineage>
</organism>
<dbReference type="GO" id="GO:0031179">
    <property type="term" value="P:peptide modification"/>
    <property type="evidence" value="ECO:0007669"/>
    <property type="project" value="InterPro"/>
</dbReference>
<dbReference type="InterPro" id="IPR011009">
    <property type="entry name" value="Kinase-like_dom_sf"/>
</dbReference>
<dbReference type="Pfam" id="PF25816">
    <property type="entry name" value="RamC_N"/>
    <property type="match status" value="1"/>
</dbReference>
<comment type="catalytic activity">
    <reaction evidence="8">
        <text>L-seryl-[protein] + ATP = O-phospho-L-seryl-[protein] + ADP + H(+)</text>
        <dbReference type="Rhea" id="RHEA:17989"/>
        <dbReference type="Rhea" id="RHEA-COMP:9863"/>
        <dbReference type="Rhea" id="RHEA-COMP:11604"/>
        <dbReference type="ChEBI" id="CHEBI:15378"/>
        <dbReference type="ChEBI" id="CHEBI:29999"/>
        <dbReference type="ChEBI" id="CHEBI:30616"/>
        <dbReference type="ChEBI" id="CHEBI:83421"/>
        <dbReference type="ChEBI" id="CHEBI:456216"/>
        <dbReference type="EC" id="2.7.11.1"/>
    </reaction>
</comment>
<keyword evidence="6" id="KW-0067">ATP-binding</keyword>
<dbReference type="CDD" id="cd04791">
    <property type="entry name" value="LanC_SerThrkinase"/>
    <property type="match status" value="1"/>
</dbReference>
<proteinExistence type="predicted"/>
<dbReference type="Gene3D" id="1.10.510.10">
    <property type="entry name" value="Transferase(Phosphotransferase) domain 1"/>
    <property type="match status" value="1"/>
</dbReference>
<protein>
    <recommendedName>
        <fullName evidence="1">non-specific serine/threonine protein kinase</fullName>
        <ecNumber evidence="1">2.7.11.1</ecNumber>
    </recommendedName>
</protein>
<dbReference type="InterPro" id="IPR007822">
    <property type="entry name" value="LANC-like"/>
</dbReference>
<dbReference type="Gene3D" id="1.50.10.10">
    <property type="match status" value="2"/>
</dbReference>
<comment type="caution">
    <text evidence="11">The sequence shown here is derived from an EMBL/GenBank/DDBJ whole genome shotgun (WGS) entry which is preliminary data.</text>
</comment>
<evidence type="ECO:0000256" key="1">
    <source>
        <dbReference type="ARBA" id="ARBA00012513"/>
    </source>
</evidence>
<dbReference type="InterPro" id="IPR012341">
    <property type="entry name" value="6hp_glycosidase-like_sf"/>
</dbReference>
<dbReference type="PROSITE" id="PS50011">
    <property type="entry name" value="PROTEIN_KINASE_DOM"/>
    <property type="match status" value="1"/>
</dbReference>
<sequence>MDKRYEVYCLADRRFYETPDRLSVPAGGAPEAAGGGLFETARRPVPAGWHTSRTGDWLHLTPVDEDGAPRSGQPPQGWKIHVSATAASAEKTAAAVWDHCVPKGIPFKFVPAPHLLHLRNSKYAGRDHSGKFVTVYPKDEEQLRTTLTELHEAVGGLPGPYVLTDLRWHDGPLYVRYGAFARRFCVDARGTLVPAIEDAEGRLVPDRRDPAFHVPDWVTLPDFLAPHLAARNATTVGDLPYRIEKALHFSNGGGVYAGTDTRDGRKVVLKEARPHAGLAADGADAVARLERERAALEKLSGLGVAPEVRDWFTLGEHSFLVMDFVEGRLLNSYFSERHPLIAATPAPTAVADYTAWALRVHRAVEEAVALVHSRGVVFNDLHMFNIMVAPDEGSVTLIDFEAAAPAAEHGRQIVAHPGFVAPPDRTGTEVDRYALACLRLALFLPVTMLLAIDRGKAAHLAEVIAEEFPEVPEEFLAEAVAEIVREGAPGSVPGPAGRGAHDDAATAAGRGTGGAVSDAGGVAGEGAARGAAGRSGGGPAGGAAAGRGVEGAVSGAGGAAGEGTARGAAGRSGSGPVGDVGAAAGRGAGKGALSGAGRGAAGGVGPVAAGGPAAVPGAGRGPSAPAARRPRAGARPVPGDWPRSRDSMVRAILASATPDRDDRLFPGDIAQFGDGGGLGLAHGAAGVLHALAETGADRYERGERWLLDHTDPLPPGTPLGLYDGVAGVACVLDRLGHPQRALDLAATVLAEKWQRLTSDLHGGLAGVGLALLHLAGTTGERQLHDQAVEAAQLLADRLAADLAAPAAARRRAGLMHGASGPALLFLRLHEATGAPALLALAEKAVRADLARCVTTPSGSLEVDEGWRTMPYLGDGSVGVGMVLDDLLDHAARCGTAVDPALTEARTGILGAARSRFYVQPGLLQGRAGMVLHLSRTTAPDATAEHLAGQIRGLAWYAMDHEGELAFPGSQMMRLSMDLATGTAGVLLALGAALGAPVGRTPRLPFLPPLGAPKDRLRMEP</sequence>
<dbReference type="InterPro" id="IPR000719">
    <property type="entry name" value="Prot_kinase_dom"/>
</dbReference>
<keyword evidence="4" id="KW-0547">Nucleotide-binding</keyword>
<dbReference type="SMART" id="SM01260">
    <property type="entry name" value="LANC_like"/>
    <property type="match status" value="1"/>
</dbReference>
<dbReference type="PANTHER" id="PTHR24363">
    <property type="entry name" value="SERINE/THREONINE PROTEIN KINASE"/>
    <property type="match status" value="1"/>
</dbReference>
<dbReference type="RefSeq" id="WP_184743697.1">
    <property type="nucleotide sequence ID" value="NZ_JACHJF010000016.1"/>
</dbReference>
<dbReference type="InterPro" id="IPR053524">
    <property type="entry name" value="Aerial_hyphae_peptide-synth"/>
</dbReference>
<gene>
    <name evidence="11" type="ORF">FHS36_004583</name>
</gene>
<evidence type="ECO:0000256" key="2">
    <source>
        <dbReference type="ARBA" id="ARBA00022527"/>
    </source>
</evidence>
<evidence type="ECO:0000256" key="7">
    <source>
        <dbReference type="ARBA" id="ARBA00047899"/>
    </source>
</evidence>
<feature type="compositionally biased region" description="Low complexity" evidence="9">
    <location>
        <begin position="614"/>
        <end position="638"/>
    </location>
</feature>
<dbReference type="InterPro" id="IPR057929">
    <property type="entry name" value="RamC_N"/>
</dbReference>
<comment type="catalytic activity">
    <reaction evidence="7">
        <text>L-threonyl-[protein] + ATP = O-phospho-L-threonyl-[protein] + ADP + H(+)</text>
        <dbReference type="Rhea" id="RHEA:46608"/>
        <dbReference type="Rhea" id="RHEA-COMP:11060"/>
        <dbReference type="Rhea" id="RHEA-COMP:11605"/>
        <dbReference type="ChEBI" id="CHEBI:15378"/>
        <dbReference type="ChEBI" id="CHEBI:30013"/>
        <dbReference type="ChEBI" id="CHEBI:30616"/>
        <dbReference type="ChEBI" id="CHEBI:61977"/>
        <dbReference type="ChEBI" id="CHEBI:456216"/>
        <dbReference type="EC" id="2.7.11.1"/>
    </reaction>
</comment>
<dbReference type="Proteomes" id="UP000528608">
    <property type="component" value="Unassembled WGS sequence"/>
</dbReference>
<evidence type="ECO:0000256" key="4">
    <source>
        <dbReference type="ARBA" id="ARBA00022741"/>
    </source>
</evidence>
<evidence type="ECO:0000313" key="11">
    <source>
        <dbReference type="EMBL" id="MBB5121131.1"/>
    </source>
</evidence>
<dbReference type="SUPFAM" id="SSF158745">
    <property type="entry name" value="LanC-like"/>
    <property type="match status" value="1"/>
</dbReference>